<protein>
    <submittedName>
        <fullName evidence="2 3">Protein involved in membrane traffic, putative</fullName>
    </submittedName>
</protein>
<name>B7P7D0_IXOSC</name>
<keyword evidence="4" id="KW-1185">Reference proteome</keyword>
<dbReference type="HOGENOM" id="CLU_2127226_0_0_1"/>
<evidence type="ECO:0000256" key="1">
    <source>
        <dbReference type="SAM" id="MobiDB-lite"/>
    </source>
</evidence>
<dbReference type="Proteomes" id="UP000001555">
    <property type="component" value="Unassembled WGS sequence"/>
</dbReference>
<reference evidence="3" key="2">
    <citation type="submission" date="2020-05" db="UniProtKB">
        <authorList>
            <consortium name="EnsemblMetazoa"/>
        </authorList>
    </citation>
    <scope>IDENTIFICATION</scope>
    <source>
        <strain evidence="3">wikel</strain>
    </source>
</reference>
<dbReference type="AlphaFoldDB" id="B7P7D0"/>
<dbReference type="EMBL" id="DS651299">
    <property type="protein sequence ID" value="EEC02502.1"/>
    <property type="molecule type" value="Genomic_DNA"/>
</dbReference>
<dbReference type="VEuPathDB" id="VectorBase:ISCI000635"/>
<feature type="region of interest" description="Disordered" evidence="1">
    <location>
        <begin position="82"/>
        <end position="114"/>
    </location>
</feature>
<sequence>IRALEKREPASMQKWTSYWLIFAILNVFLGCMCESAPCDWLVRSQFLLLCWCACPLESNGADYLYGWILAHRLFRPLVHNMGPPKKAHAPPSQGDEKSGDVGRALPPRIEKARK</sequence>
<dbReference type="VEuPathDB" id="VectorBase:ISCW000635"/>
<gene>
    <name evidence="2" type="ORF">IscW_ISCW000635</name>
</gene>
<dbReference type="Pfam" id="PF03134">
    <property type="entry name" value="TB2_DP1_HVA22"/>
    <property type="match status" value="1"/>
</dbReference>
<dbReference type="EMBL" id="ABJB010487379">
    <property type="status" value="NOT_ANNOTATED_CDS"/>
    <property type="molecule type" value="Genomic_DNA"/>
</dbReference>
<reference evidence="2 4" key="1">
    <citation type="submission" date="2008-03" db="EMBL/GenBank/DDBJ databases">
        <title>Annotation of Ixodes scapularis.</title>
        <authorList>
            <consortium name="Ixodes scapularis Genome Project Consortium"/>
            <person name="Caler E."/>
            <person name="Hannick L.I."/>
            <person name="Bidwell S."/>
            <person name="Joardar V."/>
            <person name="Thiagarajan M."/>
            <person name="Amedeo P."/>
            <person name="Galinsky K.J."/>
            <person name="Schobel S."/>
            <person name="Inman J."/>
            <person name="Hostetler J."/>
            <person name="Miller J."/>
            <person name="Hammond M."/>
            <person name="Megy K."/>
            <person name="Lawson D."/>
            <person name="Kodira C."/>
            <person name="Sutton G."/>
            <person name="Meyer J."/>
            <person name="Hill C.A."/>
            <person name="Birren B."/>
            <person name="Nene V."/>
            <person name="Collins F."/>
            <person name="Alarcon-Chaidez F."/>
            <person name="Wikel S."/>
            <person name="Strausberg R."/>
        </authorList>
    </citation>
    <scope>NUCLEOTIDE SEQUENCE [LARGE SCALE GENOMIC DNA]</scope>
    <source>
        <strain evidence="4">Wikel</strain>
        <strain evidence="2">Wikel colony</strain>
    </source>
</reference>
<proteinExistence type="predicted"/>
<evidence type="ECO:0000313" key="3">
    <source>
        <dbReference type="EnsemblMetazoa" id="ISCW000635-PA"/>
    </source>
</evidence>
<evidence type="ECO:0000313" key="4">
    <source>
        <dbReference type="Proteomes" id="UP000001555"/>
    </source>
</evidence>
<feature type="non-terminal residue" evidence="2">
    <location>
        <position position="1"/>
    </location>
</feature>
<dbReference type="PaxDb" id="6945-B7P7D0"/>
<accession>B7P7D0</accession>
<dbReference type="VEuPathDB" id="VectorBase:ISCP_033430"/>
<organism>
    <name type="scientific">Ixodes scapularis</name>
    <name type="common">Black-legged tick</name>
    <name type="synonym">Deer tick</name>
    <dbReference type="NCBI Taxonomy" id="6945"/>
    <lineage>
        <taxon>Eukaryota</taxon>
        <taxon>Metazoa</taxon>
        <taxon>Ecdysozoa</taxon>
        <taxon>Arthropoda</taxon>
        <taxon>Chelicerata</taxon>
        <taxon>Arachnida</taxon>
        <taxon>Acari</taxon>
        <taxon>Parasitiformes</taxon>
        <taxon>Ixodida</taxon>
        <taxon>Ixodoidea</taxon>
        <taxon>Ixodidae</taxon>
        <taxon>Ixodinae</taxon>
        <taxon>Ixodes</taxon>
    </lineage>
</organism>
<dbReference type="InterPro" id="IPR004345">
    <property type="entry name" value="TB2_DP1_HVA22"/>
</dbReference>
<evidence type="ECO:0000313" key="2">
    <source>
        <dbReference type="EMBL" id="EEC02502.1"/>
    </source>
</evidence>
<dbReference type="OrthoDB" id="10009287at2759"/>
<dbReference type="EnsemblMetazoa" id="ISCW000635-RA">
    <property type="protein sequence ID" value="ISCW000635-PA"/>
    <property type="gene ID" value="ISCW000635"/>
</dbReference>